<dbReference type="InterPro" id="IPR030678">
    <property type="entry name" value="Peptide/Ni-bd"/>
</dbReference>
<proteinExistence type="inferred from homology"/>
<evidence type="ECO:0000313" key="7">
    <source>
        <dbReference type="EMBL" id="MCQ9210287.1"/>
    </source>
</evidence>
<evidence type="ECO:0000256" key="5">
    <source>
        <dbReference type="SAM" id="SignalP"/>
    </source>
</evidence>
<dbReference type="Proteomes" id="UP001059480">
    <property type="component" value="Unassembled WGS sequence"/>
</dbReference>
<comment type="caution">
    <text evidence="7">The sequence shown here is derived from an EMBL/GenBank/DDBJ whole genome shotgun (WGS) entry which is preliminary data.</text>
</comment>
<reference evidence="7" key="3">
    <citation type="journal article" date="2023" name="Microbiol. Resour. Announc.">
        <title>Draft Genome Sequence of Granulicatella sp. Strain S8, Isolated from a Marine Fish, Seriola quinqueradiata.</title>
        <authorList>
            <person name="Lee M."/>
            <person name="Farooq A."/>
            <person name="Jeong J.B."/>
            <person name="Jung M.Y."/>
        </authorList>
    </citation>
    <scope>NUCLEOTIDE SEQUENCE</scope>
    <source>
        <strain evidence="7">S8</strain>
    </source>
</reference>
<dbReference type="PIRSF" id="PIRSF002741">
    <property type="entry name" value="MppA"/>
    <property type="match status" value="1"/>
</dbReference>
<comment type="subcellular location">
    <subcellularLocation>
        <location evidence="1">Cell envelope</location>
    </subcellularLocation>
</comment>
<keyword evidence="3" id="KW-0813">Transport</keyword>
<dbReference type="EMBL" id="JANHNZ010000006">
    <property type="protein sequence ID" value="MCQ9210287.1"/>
    <property type="molecule type" value="Genomic_DNA"/>
</dbReference>
<reference evidence="7" key="1">
    <citation type="submission" date="2022-07" db="EMBL/GenBank/DDBJ databases">
        <authorList>
            <person name="Jung M.-Y."/>
            <person name="Lee M."/>
        </authorList>
    </citation>
    <scope>NUCLEOTIDE SEQUENCE</scope>
    <source>
        <strain evidence="7">S8</strain>
    </source>
</reference>
<dbReference type="Gene3D" id="3.10.105.10">
    <property type="entry name" value="Dipeptide-binding Protein, Domain 3"/>
    <property type="match status" value="1"/>
</dbReference>
<dbReference type="CDD" id="cd08504">
    <property type="entry name" value="PBP2_OppA"/>
    <property type="match status" value="1"/>
</dbReference>
<dbReference type="Pfam" id="PF00496">
    <property type="entry name" value="SBP_bac_5"/>
    <property type="match status" value="1"/>
</dbReference>
<dbReference type="SUPFAM" id="SSF53850">
    <property type="entry name" value="Periplasmic binding protein-like II"/>
    <property type="match status" value="1"/>
</dbReference>
<reference evidence="7" key="2">
    <citation type="journal article" date="2023" name="Curr. Microbiol.">
        <title>Granulicatella seriolae sp. nov., a Novel Facultative Anaerobe Isolated from Yellowtail Marine Fish.</title>
        <authorList>
            <person name="Lee M."/>
            <person name="Choi Y.J."/>
            <person name="Farooq A."/>
            <person name="Jeong J.B."/>
            <person name="Jung M.Y."/>
        </authorList>
    </citation>
    <scope>NUCLEOTIDE SEQUENCE</scope>
    <source>
        <strain evidence="7">S8</strain>
    </source>
</reference>
<evidence type="ECO:0000259" key="6">
    <source>
        <dbReference type="Pfam" id="PF00496"/>
    </source>
</evidence>
<feature type="chain" id="PRO_5047175463" evidence="5">
    <location>
        <begin position="21"/>
        <end position="543"/>
    </location>
</feature>
<dbReference type="PANTHER" id="PTHR30290:SF10">
    <property type="entry name" value="PERIPLASMIC OLIGOPEPTIDE-BINDING PROTEIN-RELATED"/>
    <property type="match status" value="1"/>
</dbReference>
<comment type="similarity">
    <text evidence="2">Belongs to the bacterial solute-binding protein 5 family.</text>
</comment>
<keyword evidence="4 5" id="KW-0732">Signal</keyword>
<protein>
    <submittedName>
        <fullName evidence="7">Peptide ABC transporter substrate-binding protein</fullName>
    </submittedName>
</protein>
<evidence type="ECO:0000256" key="2">
    <source>
        <dbReference type="ARBA" id="ARBA00005695"/>
    </source>
</evidence>
<evidence type="ECO:0000256" key="4">
    <source>
        <dbReference type="ARBA" id="ARBA00022729"/>
    </source>
</evidence>
<evidence type="ECO:0000256" key="3">
    <source>
        <dbReference type="ARBA" id="ARBA00022448"/>
    </source>
</evidence>
<sequence length="543" mass="59426">MKKSTKVTLSALLLTTLGLAACGNGSTDTTGNSTDTKSITITTFGELTTLDSAVYDDVPTSDMIGQAFEGLYRVTGDNDIELGMAEKDPTISADGLVYTFNIRPDAVWSDGNPVTANDFVFTYRKLVDPKEATGAQSVDVFKNGEKVRNGELPVEELGVKAIDDKTLEITLEYPAPYLPKLLTGTRFLPQSEKVEKEQGDKYGTSSDTVVSNGPFTVQGWTGSEVEWQLVKNDKYWDAANVALDSVKVNVSKEVSTSVTLFDAGEVQYTAISDQFVEQYQSQPTFHTQPKALTGYMSYNVDRPTTGNVHFRRALAMAFDKEALVKNVLKDGSIALNGIVPTDFGTNPTTGADFRADSGNYLAFNVAEAQKEWELAKADLGVSEVTVTLITSDTGTSKLVGEYLQAQIQTNLPGVTFNLQPVPLKNRLELQRADDFDIFYGTWTPDYQDPVNFLQQYTTNGGINFANYSNPAYDEAVSQVQNNLANDPSARWNKMLEAEKIVMDDAIVAPIYQGAQSYLLADNVTGLEVLPFGRSINLRQVNLK</sequence>
<evidence type="ECO:0000256" key="1">
    <source>
        <dbReference type="ARBA" id="ARBA00004196"/>
    </source>
</evidence>
<dbReference type="InterPro" id="IPR000914">
    <property type="entry name" value="SBP_5_dom"/>
</dbReference>
<dbReference type="Gene3D" id="3.90.76.10">
    <property type="entry name" value="Dipeptide-binding Protein, Domain 1"/>
    <property type="match status" value="1"/>
</dbReference>
<dbReference type="InterPro" id="IPR039424">
    <property type="entry name" value="SBP_5"/>
</dbReference>
<accession>A0ABT1WPL8</accession>
<dbReference type="PANTHER" id="PTHR30290">
    <property type="entry name" value="PERIPLASMIC BINDING COMPONENT OF ABC TRANSPORTER"/>
    <property type="match status" value="1"/>
</dbReference>
<dbReference type="PROSITE" id="PS51257">
    <property type="entry name" value="PROKAR_LIPOPROTEIN"/>
    <property type="match status" value="1"/>
</dbReference>
<evidence type="ECO:0000313" key="8">
    <source>
        <dbReference type="Proteomes" id="UP001059480"/>
    </source>
</evidence>
<dbReference type="Gene3D" id="3.40.190.10">
    <property type="entry name" value="Periplasmic binding protein-like II"/>
    <property type="match status" value="1"/>
</dbReference>
<organism evidence="7 8">
    <name type="scientific">Granulicatella seriolae</name>
    <dbReference type="NCBI Taxonomy" id="2967226"/>
    <lineage>
        <taxon>Bacteria</taxon>
        <taxon>Bacillati</taxon>
        <taxon>Bacillota</taxon>
        <taxon>Bacilli</taxon>
        <taxon>Lactobacillales</taxon>
        <taxon>Carnobacteriaceae</taxon>
        <taxon>Granulicatella</taxon>
    </lineage>
</organism>
<dbReference type="RefSeq" id="WP_256945400.1">
    <property type="nucleotide sequence ID" value="NZ_JANHNZ010000006.1"/>
</dbReference>
<gene>
    <name evidence="7" type="ORF">NPA36_06960</name>
</gene>
<name>A0ABT1WPL8_9LACT</name>
<keyword evidence="8" id="KW-1185">Reference proteome</keyword>
<feature type="domain" description="Solute-binding protein family 5" evidence="6">
    <location>
        <begin position="80"/>
        <end position="463"/>
    </location>
</feature>
<feature type="signal peptide" evidence="5">
    <location>
        <begin position="1"/>
        <end position="20"/>
    </location>
</feature>